<evidence type="ECO:0000256" key="2">
    <source>
        <dbReference type="ARBA" id="ARBA00035108"/>
    </source>
</evidence>
<evidence type="ECO:0000256" key="1">
    <source>
        <dbReference type="ARBA" id="ARBA00022987"/>
    </source>
</evidence>
<organism evidence="5 6">
    <name type="scientific">Streptomyces ovatisporus</name>
    <dbReference type="NCBI Taxonomy" id="1128682"/>
    <lineage>
        <taxon>Bacteria</taxon>
        <taxon>Bacillati</taxon>
        <taxon>Actinomycetota</taxon>
        <taxon>Actinomycetes</taxon>
        <taxon>Kitasatosporales</taxon>
        <taxon>Streptomycetaceae</taxon>
        <taxon>Streptomyces</taxon>
    </lineage>
</organism>
<dbReference type="EMBL" id="JBHSFH010000013">
    <property type="protein sequence ID" value="MFC4496936.1"/>
    <property type="molecule type" value="Genomic_DNA"/>
</dbReference>
<proteinExistence type="inferred from homology"/>
<gene>
    <name evidence="5" type="ORF">ACFPA8_22660</name>
</gene>
<evidence type="ECO:0000256" key="4">
    <source>
        <dbReference type="SAM" id="MobiDB-lite"/>
    </source>
</evidence>
<evidence type="ECO:0000313" key="5">
    <source>
        <dbReference type="EMBL" id="MFC4496936.1"/>
    </source>
</evidence>
<dbReference type="PANTHER" id="PTHR36852:SF1">
    <property type="entry name" value="PROTEIN GVPL 2"/>
    <property type="match status" value="1"/>
</dbReference>
<feature type="region of interest" description="Disordered" evidence="4">
    <location>
        <begin position="275"/>
        <end position="298"/>
    </location>
</feature>
<reference evidence="6" key="1">
    <citation type="journal article" date="2019" name="Int. J. Syst. Evol. Microbiol.">
        <title>The Global Catalogue of Microorganisms (GCM) 10K type strain sequencing project: providing services to taxonomists for standard genome sequencing and annotation.</title>
        <authorList>
            <consortium name="The Broad Institute Genomics Platform"/>
            <consortium name="The Broad Institute Genome Sequencing Center for Infectious Disease"/>
            <person name="Wu L."/>
            <person name="Ma J."/>
        </authorList>
    </citation>
    <scope>NUCLEOTIDE SEQUENCE [LARGE SCALE GENOMIC DNA]</scope>
    <source>
        <strain evidence="6">CGMCC 4.7357</strain>
    </source>
</reference>
<evidence type="ECO:0000313" key="6">
    <source>
        <dbReference type="Proteomes" id="UP001595997"/>
    </source>
</evidence>
<comment type="similarity">
    <text evidence="3">Belongs to the gas vesicle GvpF/GvpL family.</text>
</comment>
<dbReference type="Proteomes" id="UP001595997">
    <property type="component" value="Unassembled WGS sequence"/>
</dbReference>
<sequence length="298" mass="30930">MAVPGPGAQQEQSATQVCYVFAVGRADAPLRAAAQGLTGPADAEVRPVYAAGLGALVSSVPAGLYDEEGLKAQLEDMERLEALARAHHAVVAAACAHTTVLPMRLATVYLDDGRVEAMLAERKDEFDALLGRLEGQVEWGVKVYADPRGASAATPAETSGAPAGAAPGPASPSESSPGRAYLQQRRKQRNTHRDTHRAAGAVAEQVTVLADGIATAKVSHRPQQGELASGPGENIVNDAYLVPAGRSEDFRTAVGGLAEDVPGVRVELTGPWAPYSFATPPSAPQRPGGFREPDDDGT</sequence>
<comment type="caution">
    <text evidence="5">The sequence shown here is derived from an EMBL/GenBank/DDBJ whole genome shotgun (WGS) entry which is preliminary data.</text>
</comment>
<keyword evidence="1" id="KW-0304">Gas vesicle</keyword>
<name>A0ABV9ADB2_9ACTN</name>
<keyword evidence="6" id="KW-1185">Reference proteome</keyword>
<comment type="subcellular location">
    <subcellularLocation>
        <location evidence="2">Gas vesicle</location>
    </subcellularLocation>
</comment>
<protein>
    <submittedName>
        <fullName evidence="5">GvpL/GvpF family gas vesicle protein</fullName>
    </submittedName>
</protein>
<dbReference type="PANTHER" id="PTHR36852">
    <property type="entry name" value="PROTEIN GVPL 2"/>
    <property type="match status" value="1"/>
</dbReference>
<accession>A0ABV9ADB2</accession>
<dbReference type="RefSeq" id="WP_386451266.1">
    <property type="nucleotide sequence ID" value="NZ_JBHSFH010000013.1"/>
</dbReference>
<evidence type="ECO:0000256" key="3">
    <source>
        <dbReference type="ARBA" id="ARBA00035643"/>
    </source>
</evidence>
<feature type="region of interest" description="Disordered" evidence="4">
    <location>
        <begin position="151"/>
        <end position="203"/>
    </location>
</feature>
<dbReference type="InterPro" id="IPR009430">
    <property type="entry name" value="GvpL/GvpF"/>
</dbReference>
<dbReference type="Pfam" id="PF06386">
    <property type="entry name" value="GvpL_GvpF"/>
    <property type="match status" value="1"/>
</dbReference>
<feature type="compositionally biased region" description="Low complexity" evidence="4">
    <location>
        <begin position="151"/>
        <end position="178"/>
    </location>
</feature>